<organism evidence="1 2">
    <name type="scientific">Anoxybacillus flavithermus NBRC 109594</name>
    <dbReference type="NCBI Taxonomy" id="1315967"/>
    <lineage>
        <taxon>Bacteria</taxon>
        <taxon>Bacillati</taxon>
        <taxon>Bacillota</taxon>
        <taxon>Bacilli</taxon>
        <taxon>Bacillales</taxon>
        <taxon>Anoxybacillaceae</taxon>
        <taxon>Anoxybacillus</taxon>
    </lineage>
</organism>
<dbReference type="AlphaFoldDB" id="R4G1U6"/>
<accession>R4G1U6</accession>
<comment type="caution">
    <text evidence="1">The sequence shown here is derived from an EMBL/GenBank/DDBJ whole genome shotgun (WGS) entry which is preliminary data.</text>
</comment>
<dbReference type="Proteomes" id="UP000013057">
    <property type="component" value="Unassembled WGS sequence"/>
</dbReference>
<reference evidence="2" key="1">
    <citation type="journal article" date="2013" name="Genome">
        <title>Draft Genome Sequence of a Thermophilic Member of the Bacillaceae, Anoxybacillus flavithermus Strain Kn10, Isolated from the Kan-nawa Hot Spring in Japan.</title>
        <authorList>
            <person name="Matsutani M."/>
            <person name="Shirakihara Y."/>
            <person name="Imada K."/>
            <person name="Yakushi T."/>
            <person name="Matsushita K."/>
        </authorList>
    </citation>
    <scope>NUCLEOTIDE SEQUENCE [LARGE SCALE GENOMIC DNA]</scope>
    <source>
        <strain evidence="2">NBRC 109594</strain>
    </source>
</reference>
<dbReference type="RefSeq" id="WP_006323349.1">
    <property type="nucleotide sequence ID" value="NZ_BARH01000029.1"/>
</dbReference>
<gene>
    <name evidence="1" type="ORF">KN10_2634</name>
</gene>
<protein>
    <submittedName>
        <fullName evidence="1">Uncharacterized protein</fullName>
    </submittedName>
</protein>
<name>R4G1U6_9BACL</name>
<proteinExistence type="predicted"/>
<dbReference type="EMBL" id="BARH01000029">
    <property type="protein sequence ID" value="GAC92198.1"/>
    <property type="molecule type" value="Genomic_DNA"/>
</dbReference>
<evidence type="ECO:0000313" key="1">
    <source>
        <dbReference type="EMBL" id="GAC92198.1"/>
    </source>
</evidence>
<evidence type="ECO:0000313" key="2">
    <source>
        <dbReference type="Proteomes" id="UP000013057"/>
    </source>
</evidence>
<sequence length="40" mass="4672">MIAMDDAETYIKYEGEAGNEGGIMEYKTIIYHFIELIRKD</sequence>